<keyword evidence="3" id="KW-1185">Reference proteome</keyword>
<feature type="compositionally biased region" description="Basic and acidic residues" evidence="1">
    <location>
        <begin position="273"/>
        <end position="289"/>
    </location>
</feature>
<comment type="caution">
    <text evidence="2">The sequence shown here is derived from an EMBL/GenBank/DDBJ whole genome shotgun (WGS) entry which is preliminary data.</text>
</comment>
<sequence>MTMGTGWSCTRSEDRSHVDDLPTFDNRPAYGRVSPPRGARPAPQYSPRSPYHSDASHSDHEDSYSYSSDFSGRSRLYSPRSMSRSVSRSVSRSGSRSRSRSPYNSLSRSHSRSITPSVSRSRSRSFSHSVSRTRSISRSRSPLDHSRSASPIGGERDVSRTEGKKIQPVTEGVVVETAPTASPPPAAGGWTPPNWADMQTAVVSAAVGAAVTAFRKGEYDGRERGPPSVELSARKDILYTDPAPERERVREDVGREAMGGSGRSPLKASFGAAERERERQMERERERAMPRGGDPEVALERERSMRLAAEERADIADRKLDEMSQRLQSISQAMERLQDAEKKGQGASSDGGDLRLLDDIKGLKERIKVMQVKDDQSQKTITRQEAQVKEVQKKLDRKADELDAMRAELDRAKDSRKSVEDKMAADRRLSEREVKQCQRENQQALKREADAVARADK</sequence>
<dbReference type="Proteomes" id="UP000265618">
    <property type="component" value="Unassembled WGS sequence"/>
</dbReference>
<feature type="compositionally biased region" description="Polar residues" evidence="1">
    <location>
        <begin position="1"/>
        <end position="10"/>
    </location>
</feature>
<feature type="compositionally biased region" description="Basic and acidic residues" evidence="1">
    <location>
        <begin position="154"/>
        <end position="165"/>
    </location>
</feature>
<feature type="non-terminal residue" evidence="2">
    <location>
        <position position="457"/>
    </location>
</feature>
<evidence type="ECO:0000313" key="3">
    <source>
        <dbReference type="Proteomes" id="UP000265618"/>
    </source>
</evidence>
<gene>
    <name evidence="2" type="ORF">KIPB_004436</name>
</gene>
<feature type="compositionally biased region" description="Basic and acidic residues" evidence="1">
    <location>
        <begin position="445"/>
        <end position="457"/>
    </location>
</feature>
<feature type="compositionally biased region" description="Basic and acidic residues" evidence="1">
    <location>
        <begin position="408"/>
        <end position="438"/>
    </location>
</feature>
<evidence type="ECO:0000313" key="2">
    <source>
        <dbReference type="EMBL" id="GIQ83161.1"/>
    </source>
</evidence>
<feature type="compositionally biased region" description="Basic and acidic residues" evidence="1">
    <location>
        <begin position="232"/>
        <end position="255"/>
    </location>
</feature>
<accession>A0A9K3CU04</accession>
<dbReference type="AlphaFoldDB" id="A0A9K3CU04"/>
<feature type="region of interest" description="Disordered" evidence="1">
    <location>
        <begin position="1"/>
        <end position="194"/>
    </location>
</feature>
<feature type="compositionally biased region" description="Low complexity" evidence="1">
    <location>
        <begin position="78"/>
        <end position="140"/>
    </location>
</feature>
<feature type="compositionally biased region" description="Basic and acidic residues" evidence="1">
    <location>
        <begin position="54"/>
        <end position="63"/>
    </location>
</feature>
<name>A0A9K3CU04_9EUKA</name>
<protein>
    <submittedName>
        <fullName evidence="2">Uncharacterized protein</fullName>
    </submittedName>
</protein>
<dbReference type="EMBL" id="BDIP01000948">
    <property type="protein sequence ID" value="GIQ83161.1"/>
    <property type="molecule type" value="Genomic_DNA"/>
</dbReference>
<proteinExistence type="predicted"/>
<feature type="compositionally biased region" description="Basic and acidic residues" evidence="1">
    <location>
        <begin position="11"/>
        <end position="20"/>
    </location>
</feature>
<reference evidence="2 3" key="1">
    <citation type="journal article" date="2018" name="PLoS ONE">
        <title>The draft genome of Kipferlia bialata reveals reductive genome evolution in fornicate parasites.</title>
        <authorList>
            <person name="Tanifuji G."/>
            <person name="Takabayashi S."/>
            <person name="Kume K."/>
            <person name="Takagi M."/>
            <person name="Nakayama T."/>
            <person name="Kamikawa R."/>
            <person name="Inagaki Y."/>
            <person name="Hashimoto T."/>
        </authorList>
    </citation>
    <scope>NUCLEOTIDE SEQUENCE [LARGE SCALE GENOMIC DNA]</scope>
    <source>
        <strain evidence="2">NY0173</strain>
    </source>
</reference>
<feature type="region of interest" description="Disordered" evidence="1">
    <location>
        <begin position="408"/>
        <end position="457"/>
    </location>
</feature>
<feature type="region of interest" description="Disordered" evidence="1">
    <location>
        <begin position="331"/>
        <end position="355"/>
    </location>
</feature>
<evidence type="ECO:0000256" key="1">
    <source>
        <dbReference type="SAM" id="MobiDB-lite"/>
    </source>
</evidence>
<feature type="region of interest" description="Disordered" evidence="1">
    <location>
        <begin position="218"/>
        <end position="301"/>
    </location>
</feature>
<organism evidence="2 3">
    <name type="scientific">Kipferlia bialata</name>
    <dbReference type="NCBI Taxonomy" id="797122"/>
    <lineage>
        <taxon>Eukaryota</taxon>
        <taxon>Metamonada</taxon>
        <taxon>Carpediemonas-like organisms</taxon>
        <taxon>Kipferlia</taxon>
    </lineage>
</organism>